<evidence type="ECO:0000256" key="9">
    <source>
        <dbReference type="ARBA" id="ARBA00023134"/>
    </source>
</evidence>
<dbReference type="InterPro" id="IPR050105">
    <property type="entry name" value="MoCo_biosynth_MoaA/MoaC"/>
</dbReference>
<dbReference type="CDD" id="cd01335">
    <property type="entry name" value="Radical_SAM"/>
    <property type="match status" value="1"/>
</dbReference>
<evidence type="ECO:0000256" key="3">
    <source>
        <dbReference type="ARBA" id="ARBA00022485"/>
    </source>
</evidence>
<dbReference type="Pfam" id="PF04055">
    <property type="entry name" value="Radical_SAM"/>
    <property type="match status" value="1"/>
</dbReference>
<keyword evidence="9" id="KW-0342">GTP-binding</keyword>
<dbReference type="SMART" id="SM00729">
    <property type="entry name" value="Elp3"/>
    <property type="match status" value="1"/>
</dbReference>
<dbReference type="GO" id="GO:0061798">
    <property type="term" value="F:GTP 3',8'-cyclase activity"/>
    <property type="evidence" value="ECO:0007669"/>
    <property type="project" value="UniProtKB-EC"/>
</dbReference>
<dbReference type="Gene3D" id="3.20.20.70">
    <property type="entry name" value="Aldolase class I"/>
    <property type="match status" value="1"/>
</dbReference>
<dbReference type="SFLD" id="SFLDG01067">
    <property type="entry name" value="SPASM/twitch_domain_containing"/>
    <property type="match status" value="1"/>
</dbReference>
<evidence type="ECO:0000256" key="12">
    <source>
        <dbReference type="ARBA" id="ARBA00048697"/>
    </source>
</evidence>
<dbReference type="PROSITE" id="PS01305">
    <property type="entry name" value="MOAA_NIFB_PQQE"/>
    <property type="match status" value="1"/>
</dbReference>
<dbReference type="EC" id="4.1.99.22" evidence="2"/>
<keyword evidence="5" id="KW-0479">Metal-binding</keyword>
<evidence type="ECO:0000313" key="15">
    <source>
        <dbReference type="Proteomes" id="UP001060164"/>
    </source>
</evidence>
<keyword evidence="7" id="KW-0408">Iron</keyword>
<dbReference type="PANTHER" id="PTHR22960:SF0">
    <property type="entry name" value="MOLYBDENUM COFACTOR BIOSYNTHESIS PROTEIN 1"/>
    <property type="match status" value="1"/>
</dbReference>
<evidence type="ECO:0000256" key="6">
    <source>
        <dbReference type="ARBA" id="ARBA00022741"/>
    </source>
</evidence>
<gene>
    <name evidence="14" type="primary">moaA</name>
    <name evidence="14" type="ORF">NQ502_15185</name>
</gene>
<name>A0ABY5VDL6_9FIRM</name>
<dbReference type="NCBIfam" id="TIGR02666">
    <property type="entry name" value="moaA"/>
    <property type="match status" value="1"/>
</dbReference>
<dbReference type="InterPro" id="IPR013785">
    <property type="entry name" value="Aldolase_TIM"/>
</dbReference>
<dbReference type="InterPro" id="IPR006638">
    <property type="entry name" value="Elp3/MiaA/NifB-like_rSAM"/>
</dbReference>
<dbReference type="PANTHER" id="PTHR22960">
    <property type="entry name" value="MOLYBDOPTERIN COFACTOR SYNTHESIS PROTEIN A"/>
    <property type="match status" value="1"/>
</dbReference>
<dbReference type="InterPro" id="IPR000385">
    <property type="entry name" value="MoaA_NifB_PqqE_Fe-S-bd_CS"/>
</dbReference>
<accession>A0ABY5VDL6</accession>
<evidence type="ECO:0000259" key="13">
    <source>
        <dbReference type="PROSITE" id="PS51918"/>
    </source>
</evidence>
<dbReference type="InterPro" id="IPR040064">
    <property type="entry name" value="MoaA-like"/>
</dbReference>
<evidence type="ECO:0000313" key="14">
    <source>
        <dbReference type="EMBL" id="UWP58704.1"/>
    </source>
</evidence>
<keyword evidence="15" id="KW-1185">Reference proteome</keyword>
<proteinExistence type="predicted"/>
<protein>
    <recommendedName>
        <fullName evidence="2">GTP 3',8-cyclase</fullName>
        <ecNumber evidence="2">4.1.99.22</ecNumber>
    </recommendedName>
</protein>
<dbReference type="InterPro" id="IPR013483">
    <property type="entry name" value="MoaA"/>
</dbReference>
<reference evidence="14" key="1">
    <citation type="journal article" date="2022" name="Cell">
        <title>Design, construction, and in vivo augmentation of a complex gut microbiome.</title>
        <authorList>
            <person name="Cheng A.G."/>
            <person name="Ho P.Y."/>
            <person name="Aranda-Diaz A."/>
            <person name="Jain S."/>
            <person name="Yu F.B."/>
            <person name="Meng X."/>
            <person name="Wang M."/>
            <person name="Iakiviak M."/>
            <person name="Nagashima K."/>
            <person name="Zhao A."/>
            <person name="Murugkar P."/>
            <person name="Patil A."/>
            <person name="Atabakhsh K."/>
            <person name="Weakley A."/>
            <person name="Yan J."/>
            <person name="Brumbaugh A.R."/>
            <person name="Higginbottom S."/>
            <person name="Dimas A."/>
            <person name="Shiver A.L."/>
            <person name="Deutschbauer A."/>
            <person name="Neff N."/>
            <person name="Sonnenburg J.L."/>
            <person name="Huang K.C."/>
            <person name="Fischbach M.A."/>
        </authorList>
    </citation>
    <scope>NUCLEOTIDE SEQUENCE</scope>
    <source>
        <strain evidence="14">DSM 19829</strain>
    </source>
</reference>
<dbReference type="Pfam" id="PF06463">
    <property type="entry name" value="Mob_synth_C"/>
    <property type="match status" value="1"/>
</dbReference>
<keyword evidence="11 14" id="KW-0456">Lyase</keyword>
<evidence type="ECO:0000256" key="7">
    <source>
        <dbReference type="ARBA" id="ARBA00023004"/>
    </source>
</evidence>
<dbReference type="InterPro" id="IPR010505">
    <property type="entry name" value="MoaA_twitch"/>
</dbReference>
<evidence type="ECO:0000256" key="5">
    <source>
        <dbReference type="ARBA" id="ARBA00022723"/>
    </source>
</evidence>
<evidence type="ECO:0000256" key="8">
    <source>
        <dbReference type="ARBA" id="ARBA00023014"/>
    </source>
</evidence>
<keyword evidence="6" id="KW-0547">Nucleotide-binding</keyword>
<dbReference type="CDD" id="cd21117">
    <property type="entry name" value="Twitch_MoaA"/>
    <property type="match status" value="1"/>
</dbReference>
<evidence type="ECO:0000256" key="4">
    <source>
        <dbReference type="ARBA" id="ARBA00022691"/>
    </source>
</evidence>
<evidence type="ECO:0000256" key="1">
    <source>
        <dbReference type="ARBA" id="ARBA00001966"/>
    </source>
</evidence>
<comment type="catalytic activity">
    <reaction evidence="12">
        <text>GTP + AH2 + S-adenosyl-L-methionine = (8S)-3',8-cyclo-7,8-dihydroguanosine 5'-triphosphate + 5'-deoxyadenosine + L-methionine + A + H(+)</text>
        <dbReference type="Rhea" id="RHEA:49576"/>
        <dbReference type="ChEBI" id="CHEBI:13193"/>
        <dbReference type="ChEBI" id="CHEBI:15378"/>
        <dbReference type="ChEBI" id="CHEBI:17319"/>
        <dbReference type="ChEBI" id="CHEBI:17499"/>
        <dbReference type="ChEBI" id="CHEBI:37565"/>
        <dbReference type="ChEBI" id="CHEBI:57844"/>
        <dbReference type="ChEBI" id="CHEBI:59789"/>
        <dbReference type="ChEBI" id="CHEBI:131766"/>
        <dbReference type="EC" id="4.1.99.22"/>
    </reaction>
</comment>
<feature type="domain" description="Radical SAM core" evidence="13">
    <location>
        <begin position="4"/>
        <end position="226"/>
    </location>
</feature>
<evidence type="ECO:0000256" key="2">
    <source>
        <dbReference type="ARBA" id="ARBA00012167"/>
    </source>
</evidence>
<dbReference type="PROSITE" id="PS51918">
    <property type="entry name" value="RADICAL_SAM"/>
    <property type="match status" value="1"/>
</dbReference>
<dbReference type="RefSeq" id="WP_028529051.1">
    <property type="nucleotide sequence ID" value="NZ_CABLBR010000018.1"/>
</dbReference>
<sequence>MIDQCGRNIDYVRISVTDRCNLRCVYCMPEDGVKSTPHEDILRYDEILRVCRIMAGLGISKIKLTGGEPLVRKNVPYLVHELKQISGIEKVTLTTNGILLTEYMEDLHAAGISGINISLDTMDPVLFREITRRDMLDQVTCGIKAAMQYRDVPLKINCVPMGMERQDLMEIAALARDYPVHVRFIEMMPIGFGKKFTFVGEDEIVGQLREAFGEVTPCPEKLGNGPGHYYTVDRLTGKIGFISAISHKFCNECNRIRMTSQGFLKSCLQYEAGRDLRALLRTGADDREIEAAVRDAILRKPTGHEFLTEQIAEEESHCMAQIGG</sequence>
<dbReference type="InterPro" id="IPR058240">
    <property type="entry name" value="rSAM_sf"/>
</dbReference>
<evidence type="ECO:0000256" key="10">
    <source>
        <dbReference type="ARBA" id="ARBA00023150"/>
    </source>
</evidence>
<dbReference type="InterPro" id="IPR007197">
    <property type="entry name" value="rSAM"/>
</dbReference>
<dbReference type="Proteomes" id="UP001060164">
    <property type="component" value="Chromosome"/>
</dbReference>
<keyword evidence="4" id="KW-0949">S-adenosyl-L-methionine</keyword>
<dbReference type="SUPFAM" id="SSF102114">
    <property type="entry name" value="Radical SAM enzymes"/>
    <property type="match status" value="1"/>
</dbReference>
<keyword evidence="10" id="KW-0501">Molybdenum cofactor biosynthesis</keyword>
<evidence type="ECO:0000256" key="11">
    <source>
        <dbReference type="ARBA" id="ARBA00023239"/>
    </source>
</evidence>
<keyword evidence="8" id="KW-0411">Iron-sulfur</keyword>
<dbReference type="SFLD" id="SFLDS00029">
    <property type="entry name" value="Radical_SAM"/>
    <property type="match status" value="1"/>
</dbReference>
<dbReference type="EMBL" id="CP102290">
    <property type="protein sequence ID" value="UWP58704.1"/>
    <property type="molecule type" value="Genomic_DNA"/>
</dbReference>
<keyword evidence="3" id="KW-0004">4Fe-4S</keyword>
<dbReference type="SFLD" id="SFLDG01383">
    <property type="entry name" value="cyclic_pyranopterin_phosphate"/>
    <property type="match status" value="1"/>
</dbReference>
<dbReference type="SFLD" id="SFLDG01386">
    <property type="entry name" value="main_SPASM_domain-containing"/>
    <property type="match status" value="1"/>
</dbReference>
<comment type="cofactor">
    <cofactor evidence="1">
        <name>[4Fe-4S] cluster</name>
        <dbReference type="ChEBI" id="CHEBI:49883"/>
    </cofactor>
</comment>
<organism evidence="14 15">
    <name type="scientific">Ruminococcus gauvreauii</name>
    <dbReference type="NCBI Taxonomy" id="438033"/>
    <lineage>
        <taxon>Bacteria</taxon>
        <taxon>Bacillati</taxon>
        <taxon>Bacillota</taxon>
        <taxon>Clostridia</taxon>
        <taxon>Eubacteriales</taxon>
        <taxon>Oscillospiraceae</taxon>
        <taxon>Ruminococcus</taxon>
    </lineage>
</organism>